<keyword evidence="1" id="KW-1133">Transmembrane helix</keyword>
<feature type="transmembrane region" description="Helical" evidence="1">
    <location>
        <begin position="145"/>
        <end position="165"/>
    </location>
</feature>
<name>A0A2H0VCZ7_9BACT</name>
<comment type="caution">
    <text evidence="2">The sequence shown here is derived from an EMBL/GenBank/DDBJ whole genome shotgun (WGS) entry which is preliminary data.</text>
</comment>
<feature type="transmembrane region" description="Helical" evidence="1">
    <location>
        <begin position="9"/>
        <end position="29"/>
    </location>
</feature>
<gene>
    <name evidence="2" type="ORF">COT91_04155</name>
</gene>
<dbReference type="EMBL" id="PFAJ01000053">
    <property type="protein sequence ID" value="PIR96943.1"/>
    <property type="molecule type" value="Genomic_DNA"/>
</dbReference>
<evidence type="ECO:0000256" key="1">
    <source>
        <dbReference type="SAM" id="Phobius"/>
    </source>
</evidence>
<proteinExistence type="predicted"/>
<feature type="transmembrane region" description="Helical" evidence="1">
    <location>
        <begin position="86"/>
        <end position="104"/>
    </location>
</feature>
<dbReference type="NCBIfam" id="NF041646">
    <property type="entry name" value="VC0807_fam"/>
    <property type="match status" value="1"/>
</dbReference>
<organism evidence="2 3">
    <name type="scientific">Candidatus Doudnabacteria bacterium CG10_big_fil_rev_8_21_14_0_10_41_10</name>
    <dbReference type="NCBI Taxonomy" id="1974551"/>
    <lineage>
        <taxon>Bacteria</taxon>
        <taxon>Candidatus Doudnaibacteriota</taxon>
    </lineage>
</organism>
<evidence type="ECO:0000313" key="3">
    <source>
        <dbReference type="Proteomes" id="UP000230557"/>
    </source>
</evidence>
<reference evidence="3" key="1">
    <citation type="submission" date="2017-09" db="EMBL/GenBank/DDBJ databases">
        <title>Depth-based differentiation of microbial function through sediment-hosted aquifers and enrichment of novel symbionts in the deep terrestrial subsurface.</title>
        <authorList>
            <person name="Probst A.J."/>
            <person name="Ladd B."/>
            <person name="Jarett J.K."/>
            <person name="Geller-Mcgrath D.E."/>
            <person name="Sieber C.M.K."/>
            <person name="Emerson J.B."/>
            <person name="Anantharaman K."/>
            <person name="Thomas B.C."/>
            <person name="Malmstrom R."/>
            <person name="Stieglmeier M."/>
            <person name="Klingl A."/>
            <person name="Woyke T."/>
            <person name="Ryan C.M."/>
            <person name="Banfield J.F."/>
        </authorList>
    </citation>
    <scope>NUCLEOTIDE SEQUENCE [LARGE SCALE GENOMIC DNA]</scope>
</reference>
<feature type="transmembrane region" description="Helical" evidence="1">
    <location>
        <begin position="62"/>
        <end position="80"/>
    </location>
</feature>
<evidence type="ECO:0000313" key="2">
    <source>
        <dbReference type="EMBL" id="PIR96943.1"/>
    </source>
</evidence>
<sequence>MPQKKHKNLLINVLINVVIPVVVLTRFSGENYLGPLWGLVTALAFPVVYGIWDFAKERKVNFFSGLGFISVLLTGGIGVLELPTKWIVVKETAVPLIIATAILLSQKTRVPLVKTFFSEIFNLEKIQNGFKEPIGFEKMLGRSTYFLTGAFLLSALLNFILAVVIMNAEPGTAEYNQQLGKMTGLSFPVIVLPTVVVLTAVMYRMIEVIKKETGMEMEEYIK</sequence>
<accession>A0A2H0VCZ7</accession>
<keyword evidence="1" id="KW-0472">Membrane</keyword>
<dbReference type="Proteomes" id="UP000230557">
    <property type="component" value="Unassembled WGS sequence"/>
</dbReference>
<feature type="transmembrane region" description="Helical" evidence="1">
    <location>
        <begin position="35"/>
        <end position="55"/>
    </location>
</feature>
<protein>
    <submittedName>
        <fullName evidence="2">MFS transporter</fullName>
    </submittedName>
</protein>
<keyword evidence="1" id="KW-0812">Transmembrane</keyword>
<feature type="transmembrane region" description="Helical" evidence="1">
    <location>
        <begin position="185"/>
        <end position="206"/>
    </location>
</feature>
<dbReference type="AlphaFoldDB" id="A0A2H0VCZ7"/>